<dbReference type="EMBL" id="MKKU01000091">
    <property type="protein sequence ID" value="RNF25105.1"/>
    <property type="molecule type" value="Genomic_DNA"/>
</dbReference>
<accession>A0A3R7NX02</accession>
<feature type="compositionally biased region" description="Low complexity" evidence="2">
    <location>
        <begin position="38"/>
        <end position="54"/>
    </location>
</feature>
<protein>
    <submittedName>
        <fullName evidence="3">Uncharacterized protein</fullName>
    </submittedName>
</protein>
<feature type="region of interest" description="Disordered" evidence="2">
    <location>
        <begin position="1"/>
        <end position="188"/>
    </location>
</feature>
<feature type="coiled-coil region" evidence="1">
    <location>
        <begin position="254"/>
        <end position="312"/>
    </location>
</feature>
<dbReference type="AlphaFoldDB" id="A0A3R7NX02"/>
<keyword evidence="1" id="KW-0175">Coiled coil</keyword>
<feature type="compositionally biased region" description="Basic and acidic residues" evidence="2">
    <location>
        <begin position="92"/>
        <end position="118"/>
    </location>
</feature>
<feature type="compositionally biased region" description="Polar residues" evidence="2">
    <location>
        <begin position="524"/>
        <end position="544"/>
    </location>
</feature>
<evidence type="ECO:0000313" key="4">
    <source>
        <dbReference type="Proteomes" id="UP000284403"/>
    </source>
</evidence>
<sequence>MTELSYHSSDKGSRELSATDVKQHEKKDVSDSYSDGFESASSREPSRASSASKGSGRGGKGPAAVGLAAHVRADEVDGGEGSASSRSTSTSRKHEACDKHEEALALLERENHSDRDASESVSRMSSVSGDNAASRSTSGKIDSLIQRLKNQGHAPNEKVQEEGKSTSPSPSKRPQGEAAGAGRGGESMAVQTAEDLSNLLAQNDELRMRVLENGRAGKYSGGHKRSAKSGKDRSPHGRLQLRKTTAAVQQALRREQARQELRGEREYLVSLRNQLRKKVLAKKRLHAYFSLIEDCKADISRLTEEKRALSLAIRQNERVLLNNEVGQASEMALKRLKEEMRAETVLTRRSLEKAQRDATEAVKMHHDAELRVQKLEEQLEGANKKEEEATENYDPEVRELIEENQRKAQKIQLLRRELRQLKSKPPNSAHHGAKEASRRDAEKERVYLVKRIQRLRKELEELSAKVKQQKVHEELRRSEALLSNEDSHTDLQNVDSAQKRHSSGADAPPNVEEGGDKGRELTSGKRTTLMSQNSWAPSTSTLSESKGDSIDKTIEELRHRVEQGRASAETLTTERRSSVSSTHIPGKPASDHTLIHEAGHSLRGTPVEPEFLQGENDAVLEVKHEAELDAPTSEEEIKHEARKELSTSEKEVKHDVELEPPTPEKSEEKEVQDKNDSHAVASWFDDDDARTGDTPEKEVLKPAVAAGLHLAEQPDAKEGDVTENAPAEVQDSTDKNAGMGAEAAAEEDRVETGLAEEEVAAGNGAGAKLDAVVSPPAPTDEPSWLDFD</sequence>
<gene>
    <name evidence="3" type="ORF">Tco025E_02338</name>
</gene>
<reference evidence="3 4" key="1">
    <citation type="journal article" date="2018" name="BMC Genomics">
        <title>Genomic comparison of Trypanosoma conorhini and Trypanosoma rangeli to Trypanosoma cruzi strains of high and low virulence.</title>
        <authorList>
            <person name="Bradwell K.R."/>
            <person name="Koparde V.N."/>
            <person name="Matveyev A.V."/>
            <person name="Serrano M.G."/>
            <person name="Alves J.M."/>
            <person name="Parikh H."/>
            <person name="Huang B."/>
            <person name="Lee V."/>
            <person name="Espinosa-Alvarez O."/>
            <person name="Ortiz P.A."/>
            <person name="Costa-Martins A.G."/>
            <person name="Teixeira M.M."/>
            <person name="Buck G.A."/>
        </authorList>
    </citation>
    <scope>NUCLEOTIDE SEQUENCE [LARGE SCALE GENOMIC DNA]</scope>
    <source>
        <strain evidence="3 4">025E</strain>
    </source>
</reference>
<organism evidence="3 4">
    <name type="scientific">Trypanosoma conorhini</name>
    <dbReference type="NCBI Taxonomy" id="83891"/>
    <lineage>
        <taxon>Eukaryota</taxon>
        <taxon>Discoba</taxon>
        <taxon>Euglenozoa</taxon>
        <taxon>Kinetoplastea</taxon>
        <taxon>Metakinetoplastina</taxon>
        <taxon>Trypanosomatida</taxon>
        <taxon>Trypanosomatidae</taxon>
        <taxon>Trypanosoma</taxon>
    </lineage>
</organism>
<feature type="compositionally biased region" description="Basic and acidic residues" evidence="2">
    <location>
        <begin position="689"/>
        <end position="700"/>
    </location>
</feature>
<feature type="region of interest" description="Disordered" evidence="2">
    <location>
        <begin position="420"/>
        <end position="442"/>
    </location>
</feature>
<feature type="compositionally biased region" description="Basic and acidic residues" evidence="2">
    <location>
        <begin position="21"/>
        <end position="30"/>
    </location>
</feature>
<feature type="compositionally biased region" description="Basic and acidic residues" evidence="2">
    <location>
        <begin position="432"/>
        <end position="442"/>
    </location>
</feature>
<comment type="caution">
    <text evidence="3">The sequence shown here is derived from an EMBL/GenBank/DDBJ whole genome shotgun (WGS) entry which is preliminary data.</text>
</comment>
<feature type="compositionally biased region" description="Basic and acidic residues" evidence="2">
    <location>
        <begin position="155"/>
        <end position="164"/>
    </location>
</feature>
<evidence type="ECO:0000313" key="3">
    <source>
        <dbReference type="EMBL" id="RNF25105.1"/>
    </source>
</evidence>
<feature type="compositionally biased region" description="Basic and acidic residues" evidence="2">
    <location>
        <begin position="479"/>
        <end position="489"/>
    </location>
</feature>
<name>A0A3R7NX02_9TRYP</name>
<dbReference type="RefSeq" id="XP_029230630.1">
    <property type="nucleotide sequence ID" value="XM_029369266.1"/>
</dbReference>
<feature type="region of interest" description="Disordered" evidence="2">
    <location>
        <begin position="213"/>
        <end position="238"/>
    </location>
</feature>
<feature type="compositionally biased region" description="Basic and acidic residues" evidence="2">
    <location>
        <begin position="514"/>
        <end position="523"/>
    </location>
</feature>
<keyword evidence="4" id="KW-1185">Reference proteome</keyword>
<feature type="compositionally biased region" description="Polar residues" evidence="2">
    <location>
        <begin position="129"/>
        <end position="140"/>
    </location>
</feature>
<feature type="region of interest" description="Disordered" evidence="2">
    <location>
        <begin position="479"/>
        <end position="592"/>
    </location>
</feature>
<feature type="compositionally biased region" description="Basic and acidic residues" evidence="2">
    <location>
        <begin position="635"/>
        <end position="677"/>
    </location>
</feature>
<proteinExistence type="predicted"/>
<dbReference type="GeneID" id="40315949"/>
<evidence type="ECO:0000256" key="1">
    <source>
        <dbReference type="SAM" id="Coils"/>
    </source>
</evidence>
<feature type="compositionally biased region" description="Low complexity" evidence="2">
    <location>
        <begin position="119"/>
        <end position="128"/>
    </location>
</feature>
<feature type="region of interest" description="Disordered" evidence="2">
    <location>
        <begin position="625"/>
        <end position="788"/>
    </location>
</feature>
<evidence type="ECO:0000256" key="2">
    <source>
        <dbReference type="SAM" id="MobiDB-lite"/>
    </source>
</evidence>
<dbReference type="Proteomes" id="UP000284403">
    <property type="component" value="Unassembled WGS sequence"/>
</dbReference>
<feature type="compositionally biased region" description="Basic and acidic residues" evidence="2">
    <location>
        <begin position="545"/>
        <end position="563"/>
    </location>
</feature>
<dbReference type="OrthoDB" id="248297at2759"/>